<evidence type="ECO:0000313" key="11">
    <source>
        <dbReference type="Proteomes" id="UP000273001"/>
    </source>
</evidence>
<dbReference type="EMBL" id="CP032514">
    <property type="protein sequence ID" value="AYD89981.1"/>
    <property type="molecule type" value="Genomic_DNA"/>
</dbReference>
<evidence type="ECO:0000313" key="10">
    <source>
        <dbReference type="EMBL" id="AYD89981.1"/>
    </source>
</evidence>
<feature type="transmembrane region" description="Helical" evidence="8">
    <location>
        <begin position="419"/>
        <end position="438"/>
    </location>
</feature>
<name>A0ABM6Z3N8_9ACTO</name>
<dbReference type="InterPro" id="IPR005828">
    <property type="entry name" value="MFS_sugar_transport-like"/>
</dbReference>
<dbReference type="SUPFAM" id="SSF103473">
    <property type="entry name" value="MFS general substrate transporter"/>
    <property type="match status" value="1"/>
</dbReference>
<gene>
    <name evidence="10" type="ORF">D5R93_08000</name>
</gene>
<evidence type="ECO:0000256" key="7">
    <source>
        <dbReference type="RuleBase" id="RU003346"/>
    </source>
</evidence>
<feature type="transmembrane region" description="Helical" evidence="8">
    <location>
        <begin position="108"/>
        <end position="129"/>
    </location>
</feature>
<dbReference type="InterPro" id="IPR050814">
    <property type="entry name" value="Myo-inositol_Transporter"/>
</dbReference>
<organism evidence="10 11">
    <name type="scientific">Actinomyces lilanjuaniae</name>
    <dbReference type="NCBI Taxonomy" id="2321394"/>
    <lineage>
        <taxon>Bacteria</taxon>
        <taxon>Bacillati</taxon>
        <taxon>Actinomycetota</taxon>
        <taxon>Actinomycetes</taxon>
        <taxon>Actinomycetales</taxon>
        <taxon>Actinomycetaceae</taxon>
        <taxon>Actinomyces</taxon>
    </lineage>
</organism>
<evidence type="ECO:0000259" key="9">
    <source>
        <dbReference type="PROSITE" id="PS50850"/>
    </source>
</evidence>
<dbReference type="Proteomes" id="UP000273001">
    <property type="component" value="Chromosome"/>
</dbReference>
<feature type="transmembrane region" description="Helical" evidence="8">
    <location>
        <begin position="390"/>
        <end position="413"/>
    </location>
</feature>
<feature type="transmembrane region" description="Helical" evidence="8">
    <location>
        <begin position="254"/>
        <end position="278"/>
    </location>
</feature>
<dbReference type="PROSITE" id="PS50850">
    <property type="entry name" value="MFS"/>
    <property type="match status" value="1"/>
</dbReference>
<feature type="transmembrane region" description="Helical" evidence="8">
    <location>
        <begin position="141"/>
        <end position="163"/>
    </location>
</feature>
<feature type="transmembrane region" description="Helical" evidence="8">
    <location>
        <begin position="354"/>
        <end position="378"/>
    </location>
</feature>
<dbReference type="PRINTS" id="PR00171">
    <property type="entry name" value="SUGRTRNSPORT"/>
</dbReference>
<keyword evidence="3 7" id="KW-0813">Transport</keyword>
<dbReference type="InterPro" id="IPR005829">
    <property type="entry name" value="Sugar_transporter_CS"/>
</dbReference>
<feature type="transmembrane region" description="Helical" evidence="8">
    <location>
        <begin position="52"/>
        <end position="71"/>
    </location>
</feature>
<accession>A0ABM6Z3N8</accession>
<evidence type="ECO:0000256" key="2">
    <source>
        <dbReference type="ARBA" id="ARBA00010992"/>
    </source>
</evidence>
<dbReference type="InterPro" id="IPR020846">
    <property type="entry name" value="MFS_dom"/>
</dbReference>
<feature type="transmembrane region" description="Helical" evidence="8">
    <location>
        <begin position="320"/>
        <end position="342"/>
    </location>
</feature>
<keyword evidence="11" id="KW-1185">Reference proteome</keyword>
<evidence type="ECO:0000256" key="8">
    <source>
        <dbReference type="SAM" id="Phobius"/>
    </source>
</evidence>
<feature type="transmembrane region" description="Helical" evidence="8">
    <location>
        <begin position="290"/>
        <end position="313"/>
    </location>
</feature>
<reference evidence="10 11" key="1">
    <citation type="submission" date="2018-09" db="EMBL/GenBank/DDBJ databases">
        <authorList>
            <person name="Li J."/>
        </authorList>
    </citation>
    <scope>NUCLEOTIDE SEQUENCE [LARGE SCALE GENOMIC DNA]</scope>
    <source>
        <strain evidence="10 11">2129</strain>
    </source>
</reference>
<evidence type="ECO:0000256" key="4">
    <source>
        <dbReference type="ARBA" id="ARBA00022692"/>
    </source>
</evidence>
<evidence type="ECO:0000256" key="5">
    <source>
        <dbReference type="ARBA" id="ARBA00022989"/>
    </source>
</evidence>
<protein>
    <submittedName>
        <fullName evidence="10">MFS transporter</fullName>
    </submittedName>
</protein>
<dbReference type="RefSeq" id="WP_120204672.1">
    <property type="nucleotide sequence ID" value="NZ_CP032514.1"/>
</dbReference>
<keyword evidence="6 8" id="KW-0472">Membrane</keyword>
<keyword evidence="4 8" id="KW-0812">Transmembrane</keyword>
<dbReference type="PANTHER" id="PTHR48020">
    <property type="entry name" value="PROTON MYO-INOSITOL COTRANSPORTER"/>
    <property type="match status" value="1"/>
</dbReference>
<keyword evidence="5 8" id="KW-1133">Transmembrane helix</keyword>
<dbReference type="NCBIfam" id="TIGR00879">
    <property type="entry name" value="SP"/>
    <property type="match status" value="1"/>
</dbReference>
<feature type="transmembrane region" description="Helical" evidence="8">
    <location>
        <begin position="175"/>
        <end position="194"/>
    </location>
</feature>
<comment type="subcellular location">
    <subcellularLocation>
        <location evidence="1">Cell membrane</location>
        <topology evidence="1">Multi-pass membrane protein</topology>
    </subcellularLocation>
</comment>
<dbReference type="PROSITE" id="PS00216">
    <property type="entry name" value="SUGAR_TRANSPORT_1"/>
    <property type="match status" value="2"/>
</dbReference>
<feature type="domain" description="Major facilitator superfamily (MFS) profile" evidence="9">
    <location>
        <begin position="17"/>
        <end position="444"/>
    </location>
</feature>
<dbReference type="Pfam" id="PF00083">
    <property type="entry name" value="Sugar_tr"/>
    <property type="match status" value="1"/>
</dbReference>
<dbReference type="PROSITE" id="PS00217">
    <property type="entry name" value="SUGAR_TRANSPORT_2"/>
    <property type="match status" value="1"/>
</dbReference>
<evidence type="ECO:0000256" key="3">
    <source>
        <dbReference type="ARBA" id="ARBA00022448"/>
    </source>
</evidence>
<comment type="similarity">
    <text evidence="2 7">Belongs to the major facilitator superfamily. Sugar transporter (TC 2.A.1.1) family.</text>
</comment>
<evidence type="ECO:0000256" key="1">
    <source>
        <dbReference type="ARBA" id="ARBA00004651"/>
    </source>
</evidence>
<feature type="transmembrane region" description="Helical" evidence="8">
    <location>
        <begin position="83"/>
        <end position="102"/>
    </location>
</feature>
<dbReference type="Gene3D" id="1.20.1250.20">
    <property type="entry name" value="MFS general substrate transporter like domains"/>
    <property type="match status" value="2"/>
</dbReference>
<dbReference type="InterPro" id="IPR003663">
    <property type="entry name" value="Sugar/inositol_transpt"/>
</dbReference>
<dbReference type="PANTHER" id="PTHR48020:SF12">
    <property type="entry name" value="PROTON MYO-INOSITOL COTRANSPORTER"/>
    <property type="match status" value="1"/>
</dbReference>
<evidence type="ECO:0000256" key="6">
    <source>
        <dbReference type="ARBA" id="ARBA00023136"/>
    </source>
</evidence>
<dbReference type="InterPro" id="IPR036259">
    <property type="entry name" value="MFS_trans_sf"/>
</dbReference>
<sequence>MTTTPAPQRTSPLVIRSAVVAALGGLLFGFDTAVISGTTENLRDIYGLSDFWLGFTVATALIGTIIGAMSAGRPADVWGRKRVLLSIGILYTVSALGSALVSNWLLFMFFRLIGGIGVGGASVVAPIYTAEISPARMRGRLVGLVQFNVVLGILLAYMTNYVFSQAFDYEVAWRWMLGIEAAPAVIFFLLALGIPESPRWLYGRGSTGEARAILDRLTQSPEEAEYEITEIARRLEEDASLGQAPFFVRRNTKVILLAIAIATFNQLSGINAIMYYAPDIFRMAGAGNDAAFLSSIAIGTMNLVATMTALTVIDRFGRRRLMLVGSIGYLLSLGAISSVFFLSGEDLGGSTSTFVLMSLLVFIASHAFGQGSVIWVFISEIFPSRIRARGQALGSFTHWFFAAVVSWGFPTIMGGLGGGWAFGIFFVCMIGQLAWVLLTMPETKGVPLEEMEKRLGLDQD</sequence>
<proteinExistence type="inferred from homology"/>